<dbReference type="Pfam" id="PF19026">
    <property type="entry name" value="UBA_HYPK"/>
    <property type="match status" value="1"/>
</dbReference>
<dbReference type="Proteomes" id="UP000427373">
    <property type="component" value="Chromosome"/>
</dbReference>
<evidence type="ECO:0000256" key="2">
    <source>
        <dbReference type="ARBA" id="ARBA00022884"/>
    </source>
</evidence>
<dbReference type="GO" id="GO:0003723">
    <property type="term" value="F:RNA binding"/>
    <property type="evidence" value="ECO:0007669"/>
    <property type="project" value="UniProtKB-UniRule"/>
</dbReference>
<keyword evidence="3 4" id="KW-0653">Protein transport</keyword>
<proteinExistence type="inferred from homology"/>
<dbReference type="HAMAP" id="MF_00814">
    <property type="entry name" value="NAC_arch"/>
    <property type="match status" value="1"/>
</dbReference>
<evidence type="ECO:0000256" key="4">
    <source>
        <dbReference type="HAMAP-Rule" id="MF_00814"/>
    </source>
</evidence>
<dbReference type="SUPFAM" id="SSF46934">
    <property type="entry name" value="UBA-like"/>
    <property type="match status" value="1"/>
</dbReference>
<organism evidence="8 9">
    <name type="scientific">Sulfurisphaera ohwakuensis</name>
    <dbReference type="NCBI Taxonomy" id="69656"/>
    <lineage>
        <taxon>Archaea</taxon>
        <taxon>Thermoproteota</taxon>
        <taxon>Thermoprotei</taxon>
        <taxon>Sulfolobales</taxon>
        <taxon>Sulfolobaceae</taxon>
        <taxon>Sulfurisphaera</taxon>
    </lineage>
</organism>
<dbReference type="NCBIfam" id="TIGR00264">
    <property type="entry name" value="archaeal-type nascent polypeptide-associated complex protein"/>
    <property type="match status" value="1"/>
</dbReference>
<reference evidence="8 9" key="1">
    <citation type="submission" date="2019-10" db="EMBL/GenBank/DDBJ databases">
        <title>Genome Sequences from Six Type Strain Members of the Archaeal Family Sulfolobaceae: Acidianus ambivalens, Acidianus infernus, Metallosphaera prunae, Stygiolobus azoricus, Sulfolobus metallicus, and Sulfurisphaera ohwakuensis.</title>
        <authorList>
            <person name="Counts J.A."/>
            <person name="Kelly R.M."/>
        </authorList>
    </citation>
    <scope>NUCLEOTIDE SEQUENCE [LARGE SCALE GENOMIC DNA]</scope>
    <source>
        <strain evidence="8 9">TA-1</strain>
    </source>
</reference>
<evidence type="ECO:0000313" key="10">
    <source>
        <dbReference type="Proteomes" id="UP000582213"/>
    </source>
</evidence>
<dbReference type="InterPro" id="IPR038187">
    <property type="entry name" value="NAC_A/B_dom_sf"/>
</dbReference>
<dbReference type="SMART" id="SM01407">
    <property type="entry name" value="NAC"/>
    <property type="match status" value="1"/>
</dbReference>
<evidence type="ECO:0000313" key="8">
    <source>
        <dbReference type="EMBL" id="QGR17813.1"/>
    </source>
</evidence>
<keyword evidence="2 4" id="KW-0694">RNA-binding</keyword>
<dbReference type="EMBL" id="JACHFY010000004">
    <property type="protein sequence ID" value="MBB5253507.1"/>
    <property type="molecule type" value="Genomic_DNA"/>
</dbReference>
<dbReference type="PROSITE" id="PS51151">
    <property type="entry name" value="NAC_AB"/>
    <property type="match status" value="1"/>
</dbReference>
<dbReference type="InterPro" id="IPR005231">
    <property type="entry name" value="NAC_arc"/>
</dbReference>
<dbReference type="Proteomes" id="UP000582213">
    <property type="component" value="Unassembled WGS sequence"/>
</dbReference>
<gene>
    <name evidence="4" type="primary">nac</name>
    <name evidence="8" type="ORF">D1869_11955</name>
    <name evidence="7" type="ORF">HNQ62_001268</name>
</gene>
<comment type="subunit">
    <text evidence="4">Homodimer. Interacts with the ribosome. Binds ribosomal RNA.</text>
</comment>
<dbReference type="EMBL" id="CP045484">
    <property type="protein sequence ID" value="QGR17813.1"/>
    <property type="molecule type" value="Genomic_DNA"/>
</dbReference>
<evidence type="ECO:0000256" key="1">
    <source>
        <dbReference type="ARBA" id="ARBA00022448"/>
    </source>
</evidence>
<name>A0A650CJ54_SULOH</name>
<keyword evidence="9" id="KW-1185">Reference proteome</keyword>
<evidence type="ECO:0000256" key="3">
    <source>
        <dbReference type="ARBA" id="ARBA00022927"/>
    </source>
</evidence>
<dbReference type="Gene3D" id="2.20.70.30">
    <property type="entry name" value="Nascent polypeptide-associated complex domain"/>
    <property type="match status" value="1"/>
</dbReference>
<evidence type="ECO:0000313" key="9">
    <source>
        <dbReference type="Proteomes" id="UP000427373"/>
    </source>
</evidence>
<comment type="function">
    <text evidence="4">Contacts the emerging nascent chain on the ribosome.</text>
</comment>
<reference evidence="7 10" key="2">
    <citation type="submission" date="2020-08" db="EMBL/GenBank/DDBJ databases">
        <title>Genomic Encyclopedia of Type Strains, Phase IV (KMG-IV): sequencing the most valuable type-strain genomes for metagenomic binning, comparative biology and taxonomic classification.</title>
        <authorList>
            <person name="Goeker M."/>
        </authorList>
    </citation>
    <scope>NUCLEOTIDE SEQUENCE [LARGE SCALE GENOMIC DNA]</scope>
    <source>
        <strain evidence="7 10">DSM 12421</strain>
    </source>
</reference>
<comment type="similarity">
    <text evidence="4">Belongs to the NAC-alpha family.</text>
</comment>
<dbReference type="Pfam" id="PF01849">
    <property type="entry name" value="NAC"/>
    <property type="match status" value="1"/>
</dbReference>
<sequence length="114" mass="12825">MKPKPSQFKNLERMLGLKTEQLDAVKVTIELKDKILIIENPTVIKMIAQGQEIYSVMGEAKEAQKEEPKVEIKDEDVKFVMEQTGKGEQEVREALQKANGDIAKAILLLTGQET</sequence>
<protein>
    <recommendedName>
        <fullName evidence="4 5">Nascent polypeptide-associated complex protein</fullName>
    </recommendedName>
</protein>
<evidence type="ECO:0000259" key="6">
    <source>
        <dbReference type="PROSITE" id="PS51151"/>
    </source>
</evidence>
<evidence type="ECO:0000256" key="5">
    <source>
        <dbReference type="NCBIfam" id="TIGR00264"/>
    </source>
</evidence>
<dbReference type="Gene3D" id="1.10.8.10">
    <property type="entry name" value="DNA helicase RuvA subunit, C-terminal domain"/>
    <property type="match status" value="1"/>
</dbReference>
<keyword evidence="1 4" id="KW-0813">Transport</keyword>
<dbReference type="KEGG" id="soh:D1869_11955"/>
<evidence type="ECO:0000313" key="7">
    <source>
        <dbReference type="EMBL" id="MBB5253507.1"/>
    </source>
</evidence>
<accession>A0A650CJ54</accession>
<dbReference type="CDD" id="cd14359">
    <property type="entry name" value="UBA_AeNAC"/>
    <property type="match status" value="1"/>
</dbReference>
<dbReference type="InterPro" id="IPR044034">
    <property type="entry name" value="NAC-like_UBA"/>
</dbReference>
<feature type="domain" description="NAC-A/B" evidence="6">
    <location>
        <begin position="5"/>
        <end position="69"/>
    </location>
</feature>
<dbReference type="InterPro" id="IPR009060">
    <property type="entry name" value="UBA-like_sf"/>
</dbReference>
<dbReference type="AlphaFoldDB" id="A0A650CJ54"/>
<dbReference type="GO" id="GO:0015031">
    <property type="term" value="P:protein transport"/>
    <property type="evidence" value="ECO:0007669"/>
    <property type="project" value="UniProtKB-UniRule"/>
</dbReference>
<dbReference type="InterPro" id="IPR002715">
    <property type="entry name" value="Nas_poly-pep-assoc_cplx_dom"/>
</dbReference>
<dbReference type="OrthoDB" id="53273at2157"/>